<feature type="compositionally biased region" description="Acidic residues" evidence="1">
    <location>
        <begin position="2355"/>
        <end position="2366"/>
    </location>
</feature>
<dbReference type="Proteomes" id="UP000053989">
    <property type="component" value="Unassembled WGS sequence"/>
</dbReference>
<evidence type="ECO:0008006" key="7">
    <source>
        <dbReference type="Google" id="ProtNLM"/>
    </source>
</evidence>
<sequence>MGSEGIQISIPDFDEDDFPSTPIPFGRSGAFGFGAWSNSGLESPTVLTPTTTERGPFSTHARGDSLASEDSFFEHVPRKPFVHTSQSSIGTSSNALSSSTTSAAVTTTSPFSKKSSFASIRNAFKSSSKSHADAPPLPSFDHHQAYPILKNPFNRSTSSLAHSIASTSKYPNPTSPPHHRPPTPASGESRPPRSVSRARGHSKARSHHSQSGSIFHYSDNGSDHGHGYSFANHSSSQAFPFGHPPASPPPVPRVPDGLLASQGDSPAVSDDNHSMSMTGTRSPSDYALHAVLIRFATLAEAKIDAFLNESLDKDPPLTHYFGPSLDPQFDDLLRSLGTIAQRHAKNVVDAIMRWRRGIGDVSGANKAGSSQSRRAERKSLASVYIMCRALVSILSSISPQALSDTLGYSLEETIFEQFKSPTANANTNYRSCAELYAVVLGCLARIRFGSVTDRFLNNLAPVASGHITKDSDTKFENLVKGMRHIQLKVWPPEAFEEGAEFMESLARSFENAHGLRFKIAFAETFIRLLHPIGKTAQAEVNHPVWEKAIERIYPRAREMVGKPRYWHAAYPLAVAVLCVAPHQFFLKTWTNSFEYSVGKLKDKPNRISVMNGILRLLWTYLFRCQEPPSTATAKLDSLLKQLFPPGRALVYSHEEHLEPLICIVHFVLSRYFEFGRDFCMELLQESAGALVPERVIISVQAVLLTLHAMEREDPTPVWPTSSDFSAMPSWDDYPLSSDGLPSSLLSKPGVQEFCERFSAAISAIAHSCFKSVGYMTIFDEQWALARFSSTGSGSSFEEPHNVVIRRHPEGAVAYPSHLASQINILQTCFQSWPRCLDTKSLSFTDAVDMLVRGVIHVEPRVGEAAGTALQRLMTDTRQGLAVVKRFTAFLFHPRSPERDATSIRNGNALESARLLNLWTSVIDSWISTLTTQGKLDLSESELQAVATQANEIAAATLFLLSNEASSLRCAGVKLVQSLNPLFTLLSTSASSLSMVQFSAMFQYNASDSSYLQGFDELLDRAELDRLYQWKESGKPDVLLRIADSNNEKDRRIWRYIYPSFMRYCQSSATKLVSDCRAIIEVAASRCHPTMLHLAGISGSTARSQFLRLSEKEGYKQIKESMHLIDQWHVWIKILSSTVAVTEGRPMVNAGREHSRAPSDAGFERDRMATSRNLFRHLAPFLDSDYTPFRDAAVLSISAFPPEAYSQLLEDLNSFASRQFYDEIRPKGGSSGWTGRSRRQARLHSAIARIYYLTAPYLQHQKLSARQDVLSHALKFVRNTQTFLAVPENRDNYVHQRLRRYFCGIVQRLFEALAALPDSDRFAPPNIHLILYRLIEEWCQYGPQTESAKQRLILMQRAAVAAINDPEAESDASERFQHETKLLSNATIGALAALCHKACLFVDAVELTSPTERHLQDLARPPNPGEVIDRLHAVFETGSVQLGTSAKKALKALLTLPQLAQTFLSDTIARSFCGPGSSSTKVFFEVTADAVGNTPGHPFTFAQVVTLGMANLCHGDLSIRRRALDILVATHERSSGVLAMAEFETMVVNPAPSVYLQAHRLIAECFAGEHPMQAHNILAEVSTLLLRIHHDGNRRVSHLMLQSLEHWMPNLHLMDPDPNSLYLTTDGSLAVYHLLSLTKRYSEAEPEQIATIWARLVEDPRCGRAIASFLVNESSKVATKAFLKCASEVVACLSRSSVGVQIFEQLCSICGPERMLPTLDHRLKHLTPAELELWSDLDVLFADDQPRSFLGSAQYAMLFIGSIALERMWSYPEQIPPILLAVLSHVDHRVPILRAAARRMLFQILRSCIPRHSLGSDTAGTPNQTALFSIIDSMEDQGDALFWTDEDANDVVNSRMEYVVTQILLIVGVSMPELPSSMGRIAIEYLDYCVIRSIAMRSLQVYRSLKLPLTQVVLGHILVRFTTMAGDQDNELHTFNAEIISSMTAAVVSGNFEPGLVPKIFWSASACLMTVVQREFVEAIEFLRAVLTRVDLNDQDVAGSLLLQRPESWDDSSSLQAFLLGGMRSAVTMPNTFAILQQLARISDSRLVEPSERRVCELFTLSLPWCLWSMPNDTRDLALDEFCVSIGKLAEEEGRDSISRVMTSFVKNRFRTKDDFLRQSVTCLREHYASFWSDIATLLLGLVLNKENWIRIHTMQVLKVFFQQRDPRNALHYLNAEHLMPLLRLVEGDMASQALDVLEAPTKINGGPNAKQILRMSMHMSLDHPSADGEIFGVPEESGWSIADADTRRTAYRHNIYAVAQTCIGAWRPSLIQLESRGEIVSFADALDEDLSVLVQDLHELSEFFRSGSPPRVLPSQQLEERVASIIARSTDESDDAPHTPFGDAFEIGNPRYFSDDSDDDSGSDSELDAFVYDSLAYHRAPPPANGFD</sequence>
<dbReference type="GO" id="GO:0000902">
    <property type="term" value="P:cell morphogenesis"/>
    <property type="evidence" value="ECO:0007669"/>
    <property type="project" value="InterPro"/>
</dbReference>
<feature type="compositionally biased region" description="Polar residues" evidence="1">
    <location>
        <begin position="153"/>
        <end position="170"/>
    </location>
</feature>
<feature type="domain" description="Cell morphogenesis protein N-terminal" evidence="2">
    <location>
        <begin position="376"/>
        <end position="926"/>
    </location>
</feature>
<feature type="region of interest" description="Disordered" evidence="1">
    <location>
        <begin position="42"/>
        <end position="281"/>
    </location>
</feature>
<dbReference type="SUPFAM" id="SSF48371">
    <property type="entry name" value="ARM repeat"/>
    <property type="match status" value="1"/>
</dbReference>
<dbReference type="GO" id="GO:0030427">
    <property type="term" value="C:site of polarized growth"/>
    <property type="evidence" value="ECO:0007669"/>
    <property type="project" value="TreeGrafter"/>
</dbReference>
<evidence type="ECO:0000259" key="4">
    <source>
        <dbReference type="Pfam" id="PF14228"/>
    </source>
</evidence>
<protein>
    <recommendedName>
        <fullName evidence="7">Cell morphogenesis protein N-terminal domain-containing protein</fullName>
    </recommendedName>
</protein>
<evidence type="ECO:0000313" key="6">
    <source>
        <dbReference type="Proteomes" id="UP000053989"/>
    </source>
</evidence>
<dbReference type="PANTHER" id="PTHR12295">
    <property type="entry name" value="FURRY-RELATED"/>
    <property type="match status" value="1"/>
</dbReference>
<gene>
    <name evidence="5" type="ORF">SCLCIDRAFT_102564</name>
</gene>
<feature type="domain" description="Cell morphogenesis protein C-terminal" evidence="3">
    <location>
        <begin position="1957"/>
        <end position="2204"/>
    </location>
</feature>
<dbReference type="STRING" id="1036808.A0A0C3EML6"/>
<reference evidence="6" key="2">
    <citation type="submission" date="2015-01" db="EMBL/GenBank/DDBJ databases">
        <title>Evolutionary Origins and Diversification of the Mycorrhizal Mutualists.</title>
        <authorList>
            <consortium name="DOE Joint Genome Institute"/>
            <consortium name="Mycorrhizal Genomics Consortium"/>
            <person name="Kohler A."/>
            <person name="Kuo A."/>
            <person name="Nagy L.G."/>
            <person name="Floudas D."/>
            <person name="Copeland A."/>
            <person name="Barry K.W."/>
            <person name="Cichocki N."/>
            <person name="Veneault-Fourrey C."/>
            <person name="LaButti K."/>
            <person name="Lindquist E.A."/>
            <person name="Lipzen A."/>
            <person name="Lundell T."/>
            <person name="Morin E."/>
            <person name="Murat C."/>
            <person name="Riley R."/>
            <person name="Ohm R."/>
            <person name="Sun H."/>
            <person name="Tunlid A."/>
            <person name="Henrissat B."/>
            <person name="Grigoriev I.V."/>
            <person name="Hibbett D.S."/>
            <person name="Martin F."/>
        </authorList>
    </citation>
    <scope>NUCLEOTIDE SEQUENCE [LARGE SCALE GENOMIC DNA]</scope>
    <source>
        <strain evidence="6">Foug A</strain>
    </source>
</reference>
<dbReference type="InterPro" id="IPR025481">
    <property type="entry name" value="Cell_Morphogen_C"/>
</dbReference>
<keyword evidence="6" id="KW-1185">Reference proteome</keyword>
<feature type="domain" description="Cell morphogenesis central region" evidence="4">
    <location>
        <begin position="1747"/>
        <end position="1908"/>
    </location>
</feature>
<dbReference type="InterPro" id="IPR025614">
    <property type="entry name" value="Cell_morpho_N"/>
</dbReference>
<feature type="region of interest" description="Disordered" evidence="1">
    <location>
        <begin position="1"/>
        <end position="21"/>
    </location>
</feature>
<feature type="compositionally biased region" description="Low complexity" evidence="1">
    <location>
        <begin position="87"/>
        <end position="119"/>
    </location>
</feature>
<proteinExistence type="predicted"/>
<feature type="compositionally biased region" description="Pro residues" evidence="1">
    <location>
        <begin position="242"/>
        <end position="253"/>
    </location>
</feature>
<dbReference type="Pfam" id="PF14222">
    <property type="entry name" value="MOR2-PAG1_N"/>
    <property type="match status" value="1"/>
</dbReference>
<dbReference type="PANTHER" id="PTHR12295:SF30">
    <property type="entry name" value="PROTEIN FURRY"/>
    <property type="match status" value="1"/>
</dbReference>
<feature type="compositionally biased region" description="Basic residues" evidence="1">
    <location>
        <begin position="196"/>
        <end position="208"/>
    </location>
</feature>
<dbReference type="InParanoid" id="A0A0C3EML6"/>
<dbReference type="OrthoDB" id="6287725at2759"/>
<reference evidence="5 6" key="1">
    <citation type="submission" date="2014-04" db="EMBL/GenBank/DDBJ databases">
        <authorList>
            <consortium name="DOE Joint Genome Institute"/>
            <person name="Kuo A."/>
            <person name="Kohler A."/>
            <person name="Nagy L.G."/>
            <person name="Floudas D."/>
            <person name="Copeland A."/>
            <person name="Barry K.W."/>
            <person name="Cichocki N."/>
            <person name="Veneault-Fourrey C."/>
            <person name="LaButti K."/>
            <person name="Lindquist E.A."/>
            <person name="Lipzen A."/>
            <person name="Lundell T."/>
            <person name="Morin E."/>
            <person name="Murat C."/>
            <person name="Sun H."/>
            <person name="Tunlid A."/>
            <person name="Henrissat B."/>
            <person name="Grigoriev I.V."/>
            <person name="Hibbett D.S."/>
            <person name="Martin F."/>
            <person name="Nordberg H.P."/>
            <person name="Cantor M.N."/>
            <person name="Hua S.X."/>
        </authorList>
    </citation>
    <scope>NUCLEOTIDE SEQUENCE [LARGE SCALE GENOMIC DNA]</scope>
    <source>
        <strain evidence="5 6">Foug A</strain>
    </source>
</reference>
<dbReference type="HOGENOM" id="CLU_000325_1_1_1"/>
<dbReference type="InterPro" id="IPR039867">
    <property type="entry name" value="Furry/Tao3/Mor2"/>
</dbReference>
<name>A0A0C3EML6_9AGAM</name>
<dbReference type="FunCoup" id="A0A0C3EML6">
    <property type="interactions" value="221"/>
</dbReference>
<accession>A0A0C3EML6</accession>
<evidence type="ECO:0000259" key="3">
    <source>
        <dbReference type="Pfam" id="PF14225"/>
    </source>
</evidence>
<dbReference type="Pfam" id="PF14225">
    <property type="entry name" value="MOR2-PAG1_C"/>
    <property type="match status" value="1"/>
</dbReference>
<evidence type="ECO:0000256" key="1">
    <source>
        <dbReference type="SAM" id="MobiDB-lite"/>
    </source>
</evidence>
<evidence type="ECO:0000313" key="5">
    <source>
        <dbReference type="EMBL" id="KIM69454.1"/>
    </source>
</evidence>
<dbReference type="InterPro" id="IPR016024">
    <property type="entry name" value="ARM-type_fold"/>
</dbReference>
<feature type="compositionally biased region" description="Polar residues" evidence="1">
    <location>
        <begin position="42"/>
        <end position="53"/>
    </location>
</feature>
<dbReference type="GO" id="GO:0005938">
    <property type="term" value="C:cell cortex"/>
    <property type="evidence" value="ECO:0007669"/>
    <property type="project" value="TreeGrafter"/>
</dbReference>
<dbReference type="Pfam" id="PF14228">
    <property type="entry name" value="MOR2-PAG1_mid"/>
    <property type="match status" value="2"/>
</dbReference>
<feature type="domain" description="Cell morphogenesis central region" evidence="4">
    <location>
        <begin position="1163"/>
        <end position="1339"/>
    </location>
</feature>
<dbReference type="InterPro" id="IPR029473">
    <property type="entry name" value="MOR2-PAG1_mid"/>
</dbReference>
<dbReference type="EMBL" id="KN822006">
    <property type="protein sequence ID" value="KIM69454.1"/>
    <property type="molecule type" value="Genomic_DNA"/>
</dbReference>
<organism evidence="5 6">
    <name type="scientific">Scleroderma citrinum Foug A</name>
    <dbReference type="NCBI Taxonomy" id="1036808"/>
    <lineage>
        <taxon>Eukaryota</taxon>
        <taxon>Fungi</taxon>
        <taxon>Dikarya</taxon>
        <taxon>Basidiomycota</taxon>
        <taxon>Agaricomycotina</taxon>
        <taxon>Agaricomycetes</taxon>
        <taxon>Agaricomycetidae</taxon>
        <taxon>Boletales</taxon>
        <taxon>Sclerodermatineae</taxon>
        <taxon>Sclerodermataceae</taxon>
        <taxon>Scleroderma</taxon>
    </lineage>
</organism>
<evidence type="ECO:0000259" key="2">
    <source>
        <dbReference type="Pfam" id="PF14222"/>
    </source>
</evidence>
<feature type="region of interest" description="Disordered" evidence="1">
    <location>
        <begin position="2328"/>
        <end position="2366"/>
    </location>
</feature>